<evidence type="ECO:0000256" key="2">
    <source>
        <dbReference type="SAM" id="MobiDB-lite"/>
    </source>
</evidence>
<accession>A0ABW7Z2T1</accession>
<evidence type="ECO:0000256" key="1">
    <source>
        <dbReference type="ARBA" id="ARBA00022729"/>
    </source>
</evidence>
<dbReference type="Proteomes" id="UP001612741">
    <property type="component" value="Unassembled WGS sequence"/>
</dbReference>
<dbReference type="InterPro" id="IPR000914">
    <property type="entry name" value="SBP_5_dom"/>
</dbReference>
<dbReference type="Gene3D" id="3.40.190.10">
    <property type="entry name" value="Periplasmic binding protein-like II"/>
    <property type="match status" value="1"/>
</dbReference>
<feature type="region of interest" description="Disordered" evidence="2">
    <location>
        <begin position="19"/>
        <end position="40"/>
    </location>
</feature>
<sequence>MTKTIAVAILLAATLTACSSGGKSGATGQSAQPGSTQAAATGQKPMVIDIGFGGTTINRNFSPFNPQASLGMNGYVYENLWTFNILKGGEFVPWLATEYDWSEDGKKITIHLDPRANWSDGTKLTSKDVAFTLKYGREKKATQNGTFKWTSVETPDDGTVVIGFDAPSFTLIDTIGRLRPVQEKTFKDQDPNTFTNPDPVGTGPYKLEYSPQQLTFTARPDYWKQEVPVKTLKMPIIGGTGALPRMLTGEITWSGGAFPNVMKSWVEKNPEHHKAWYPTYGSLLLWMNTEKKPFDNVHVRKAVSLALNRQEIADAGNPGLFHPINATGLDQETMASWIAPEYAGAVQKDAKAEEAKAELAKANLKPADISFDILENGEWGDAVQRDKIIAQQLNAIGMKVTVKPLPGAQLADLRKKGDFDVITGGAVYAGQSPYSFYRDILSSEKIGTEYNWGRVRNADVDGLLEKMATTADTEEIKKSVHAIEKYMVEQVPMIPLANIGASTEYSTKDWVGWPDKDNPYTVSAPWSGPPDNIQTLLSLKPATK</sequence>
<feature type="chain" id="PRO_5045301800" evidence="3">
    <location>
        <begin position="20"/>
        <end position="544"/>
    </location>
</feature>
<evidence type="ECO:0000256" key="3">
    <source>
        <dbReference type="SAM" id="SignalP"/>
    </source>
</evidence>
<feature type="domain" description="Solute-binding protein family 5" evidence="4">
    <location>
        <begin position="90"/>
        <end position="445"/>
    </location>
</feature>
<dbReference type="InterPro" id="IPR030678">
    <property type="entry name" value="Peptide/Ni-bd"/>
</dbReference>
<dbReference type="Gene3D" id="3.90.76.10">
    <property type="entry name" value="Dipeptide-binding Protein, Domain 1"/>
    <property type="match status" value="1"/>
</dbReference>
<dbReference type="PANTHER" id="PTHR30290">
    <property type="entry name" value="PERIPLASMIC BINDING COMPONENT OF ABC TRANSPORTER"/>
    <property type="match status" value="1"/>
</dbReference>
<evidence type="ECO:0000313" key="6">
    <source>
        <dbReference type="Proteomes" id="UP001612741"/>
    </source>
</evidence>
<comment type="caution">
    <text evidence="5">The sequence shown here is derived from an EMBL/GenBank/DDBJ whole genome shotgun (WGS) entry which is preliminary data.</text>
</comment>
<dbReference type="CDD" id="cd08509">
    <property type="entry name" value="PBP2_TmCBP_oligosaccharides_like"/>
    <property type="match status" value="1"/>
</dbReference>
<dbReference type="Pfam" id="PF00496">
    <property type="entry name" value="SBP_bac_5"/>
    <property type="match status" value="1"/>
</dbReference>
<feature type="signal peptide" evidence="3">
    <location>
        <begin position="1"/>
        <end position="19"/>
    </location>
</feature>
<dbReference type="PIRSF" id="PIRSF002741">
    <property type="entry name" value="MppA"/>
    <property type="match status" value="1"/>
</dbReference>
<protein>
    <submittedName>
        <fullName evidence="5">ABC transporter substrate-binding protein</fullName>
    </submittedName>
</protein>
<dbReference type="EMBL" id="JBITGY010000010">
    <property type="protein sequence ID" value="MFI6502486.1"/>
    <property type="molecule type" value="Genomic_DNA"/>
</dbReference>
<keyword evidence="1 3" id="KW-0732">Signal</keyword>
<dbReference type="Gene3D" id="3.10.105.10">
    <property type="entry name" value="Dipeptide-binding Protein, Domain 3"/>
    <property type="match status" value="1"/>
</dbReference>
<dbReference type="RefSeq" id="WP_397087806.1">
    <property type="nucleotide sequence ID" value="NZ_JBITGY010000010.1"/>
</dbReference>
<proteinExistence type="predicted"/>
<organism evidence="5 6">
    <name type="scientific">Nonomuraea typhae</name>
    <dbReference type="NCBI Taxonomy" id="2603600"/>
    <lineage>
        <taxon>Bacteria</taxon>
        <taxon>Bacillati</taxon>
        <taxon>Actinomycetota</taxon>
        <taxon>Actinomycetes</taxon>
        <taxon>Streptosporangiales</taxon>
        <taxon>Streptosporangiaceae</taxon>
        <taxon>Nonomuraea</taxon>
    </lineage>
</organism>
<reference evidence="5 6" key="1">
    <citation type="submission" date="2024-10" db="EMBL/GenBank/DDBJ databases">
        <title>The Natural Products Discovery Center: Release of the First 8490 Sequenced Strains for Exploring Actinobacteria Biosynthetic Diversity.</title>
        <authorList>
            <person name="Kalkreuter E."/>
            <person name="Kautsar S.A."/>
            <person name="Yang D."/>
            <person name="Bader C.D."/>
            <person name="Teijaro C.N."/>
            <person name="Fluegel L."/>
            <person name="Davis C.M."/>
            <person name="Simpson J.R."/>
            <person name="Lauterbach L."/>
            <person name="Steele A.D."/>
            <person name="Gui C."/>
            <person name="Meng S."/>
            <person name="Li G."/>
            <person name="Viehrig K."/>
            <person name="Ye F."/>
            <person name="Su P."/>
            <person name="Kiefer A.F."/>
            <person name="Nichols A."/>
            <person name="Cepeda A.J."/>
            <person name="Yan W."/>
            <person name="Fan B."/>
            <person name="Jiang Y."/>
            <person name="Adhikari A."/>
            <person name="Zheng C.-J."/>
            <person name="Schuster L."/>
            <person name="Cowan T.M."/>
            <person name="Smanski M.J."/>
            <person name="Chevrette M.G."/>
            <person name="De Carvalho L.P.S."/>
            <person name="Shen B."/>
        </authorList>
    </citation>
    <scope>NUCLEOTIDE SEQUENCE [LARGE SCALE GENOMIC DNA]</scope>
    <source>
        <strain evidence="5 6">NPDC050545</strain>
    </source>
</reference>
<dbReference type="PROSITE" id="PS51257">
    <property type="entry name" value="PROKAR_LIPOPROTEIN"/>
    <property type="match status" value="1"/>
</dbReference>
<gene>
    <name evidence="5" type="ORF">ACIBG2_34270</name>
</gene>
<dbReference type="SUPFAM" id="SSF53850">
    <property type="entry name" value="Periplasmic binding protein-like II"/>
    <property type="match status" value="1"/>
</dbReference>
<name>A0ABW7Z2T1_9ACTN</name>
<dbReference type="InterPro" id="IPR039424">
    <property type="entry name" value="SBP_5"/>
</dbReference>
<evidence type="ECO:0000259" key="4">
    <source>
        <dbReference type="Pfam" id="PF00496"/>
    </source>
</evidence>
<evidence type="ECO:0000313" key="5">
    <source>
        <dbReference type="EMBL" id="MFI6502486.1"/>
    </source>
</evidence>
<keyword evidence="6" id="KW-1185">Reference proteome</keyword>
<dbReference type="PANTHER" id="PTHR30290:SF64">
    <property type="entry name" value="ABC TRANSPORTER PERIPLASMIC BINDING PROTEIN"/>
    <property type="match status" value="1"/>
</dbReference>